<dbReference type="FunFam" id="2.60.40.10:FF:000007">
    <property type="entry name" value="Filamin-B isoform C"/>
    <property type="match status" value="2"/>
</dbReference>
<reference evidence="9" key="1">
    <citation type="submission" date="2020-04" db="EMBL/GenBank/DDBJ databases">
        <authorList>
            <person name="Alioto T."/>
            <person name="Alioto T."/>
            <person name="Gomez Garrido J."/>
        </authorList>
    </citation>
    <scope>NUCLEOTIDE SEQUENCE</scope>
    <source>
        <strain evidence="9">A484AB</strain>
    </source>
</reference>
<dbReference type="FunFam" id="2.60.40.10:FF:000092">
    <property type="entry name" value="Filamin-B isoform B"/>
    <property type="match status" value="1"/>
</dbReference>
<evidence type="ECO:0000256" key="3">
    <source>
        <dbReference type="ARBA" id="ARBA00022490"/>
    </source>
</evidence>
<comment type="similarity">
    <text evidence="2">Belongs to the filamin family.</text>
</comment>
<keyword evidence="6" id="KW-0206">Cytoskeleton</keyword>
<dbReference type="PROSITE" id="PS51257">
    <property type="entry name" value="PROKAR_LIPOPROTEIN"/>
    <property type="match status" value="1"/>
</dbReference>
<keyword evidence="10" id="KW-1185">Reference proteome</keyword>
<evidence type="ECO:0000256" key="8">
    <source>
        <dbReference type="SAM" id="SignalP"/>
    </source>
</evidence>
<dbReference type="InterPro" id="IPR017868">
    <property type="entry name" value="Filamin/ABP280_repeat-like"/>
</dbReference>
<keyword evidence="8" id="KW-0732">Signal</keyword>
<dbReference type="FunFam" id="2.60.40.10:FF:000096">
    <property type="entry name" value="filamin-C isoform X2"/>
    <property type="match status" value="1"/>
</dbReference>
<dbReference type="OrthoDB" id="5334309at2759"/>
<keyword evidence="3" id="KW-0963">Cytoplasm</keyword>
<evidence type="ECO:0000256" key="1">
    <source>
        <dbReference type="ARBA" id="ARBA00004245"/>
    </source>
</evidence>
<feature type="chain" id="PRO_5043557222" evidence="8">
    <location>
        <begin position="23"/>
        <end position="1198"/>
    </location>
</feature>
<sequence>MRVKTALALLYGALTYRWTVNCTTTSTALFASIACDQAIEQTVNRDTKSTGGRRGISLNRGAVRRWLLTQPDRAAISQKCQEMASISSNNRTPKRLDKTRNEADEQSVQNILSTIDSMINPFTHDSEELVSLSSGLVASTDVKSDLLKAENRGEEAAVSYMKECVIDKDKTIFDTLKGMKLKNFGDVQTRPSKSFKLNLLKHDKNMFSRLLVAIKSRNINLQEVLKFSLGPISYSLACADGVMVAKIPPTFKELAQMILEMIVKIMLIYNSNRVDFGTDRYPDLSIKNCERNRRAADGYQPIEIFSGDQKAPTHPGAKQSFPLPRTLEVHLFIAHGDLCDRLCFGNRTLPTVRPIPELTCSHEEAGTRLLLHAHHAAVSGWSDVIIRSPETDVAIISLSMQESCQANLFFATGNKDQQRILDIRCMVEQVGPTVCASLIGLHAFTGCDSISSFIGKGKATSFHFVKENDRYVMALTQLGPSFNAERELITPLEALVCQVCKSNTESVDKLSVMVSAPEAASQSVGRPCGLGLEIPGLKLPEDFDLLTAILKRPASAAEEPLKLVLNSDNTLSVSFIPKETGEHLISVFKNKRHVTGSPFSVMVSGPGPADPSKVKAYGPGLESGVVDERSEFTVNTRDAGYGGLGLSIEGPSKAEINCVDNEDGTCTVDFVPSEPGDYTIHVRFADEEIPGSPFTCNVAPKGGKRRPIVEEGISRGVVEDVENAPAQRTSQLLDDLISFSPQQPHDFALDLAGYDLKNLKASVETPSGKTEPAEIVESTKDTYTIRFVTKEGGIYKVFVKNRGRDIPGSPFRVKVDAPKWGGAGKCSAAGPGLERGVVNQPANFTVWTRDAGPGGLAVAIEGPAKTEIDCKDNGDGSCSITYVPTEPGEYTVHVRFADENIPGAPFKVFVTAEEDERFRDLSVSDMVEGGIAVGQPASFSVQTNGPVGEVTASVLAPSGSESPATVSDRGNGSYAIRFVPKEVGDHLISVRFDGIHIPGSPFKVKVGGGESFPGKVKAYGPGLEGGVAGQETYFTVDALRAGTGALSLSVDGPAKVRMNCTENPDGTYRVTYHPLIAGDYKITIKFADQNIPKSPYNVTIKGDGASAFAEKCKPVGTGLHRAVIGEPNAFTVNCSDAGRGSLMVGVEGPAIPAKEIKIKHTGGKVYAVNYTLEEPGEYVLKVLWGEKHIPGSPFHVTV</sequence>
<accession>A0A7D9D757</accession>
<evidence type="ECO:0000256" key="2">
    <source>
        <dbReference type="ARBA" id="ARBA00009238"/>
    </source>
</evidence>
<feature type="compositionally biased region" description="Basic and acidic residues" evidence="7">
    <location>
        <begin position="94"/>
        <end position="103"/>
    </location>
</feature>
<dbReference type="PANTHER" id="PTHR38537">
    <property type="entry name" value="JITTERBUG, ISOFORM N"/>
    <property type="match status" value="1"/>
</dbReference>
<evidence type="ECO:0000256" key="6">
    <source>
        <dbReference type="ARBA" id="ARBA00023212"/>
    </source>
</evidence>
<evidence type="ECO:0000313" key="9">
    <source>
        <dbReference type="EMBL" id="CAB3978521.1"/>
    </source>
</evidence>
<dbReference type="Proteomes" id="UP001152795">
    <property type="component" value="Unassembled WGS sequence"/>
</dbReference>
<dbReference type="AlphaFoldDB" id="A0A7D9D757"/>
<dbReference type="GO" id="GO:0051015">
    <property type="term" value="F:actin filament binding"/>
    <property type="evidence" value="ECO:0007669"/>
    <property type="project" value="InterPro"/>
</dbReference>
<protein>
    <submittedName>
        <fullName evidence="9">Filamin-A-like isoform X1</fullName>
    </submittedName>
</protein>
<name>A0A7D9D757_PARCT</name>
<comment type="subcellular location">
    <subcellularLocation>
        <location evidence="1">Cytoplasm</location>
        <location evidence="1">Cytoskeleton</location>
    </subcellularLocation>
</comment>
<dbReference type="SMART" id="SM00557">
    <property type="entry name" value="IG_FLMN"/>
    <property type="match status" value="7"/>
</dbReference>
<gene>
    <name evidence="9" type="ORF">PACLA_8A010615</name>
</gene>
<evidence type="ECO:0000256" key="4">
    <source>
        <dbReference type="ARBA" id="ARBA00022737"/>
    </source>
</evidence>
<evidence type="ECO:0000313" key="10">
    <source>
        <dbReference type="Proteomes" id="UP001152795"/>
    </source>
</evidence>
<dbReference type="PANTHER" id="PTHR38537:SF8">
    <property type="entry name" value="FILAMIN-A"/>
    <property type="match status" value="1"/>
</dbReference>
<proteinExistence type="inferred from homology"/>
<dbReference type="Pfam" id="PF00630">
    <property type="entry name" value="Filamin"/>
    <property type="match status" value="7"/>
</dbReference>
<dbReference type="GO" id="GO:0005856">
    <property type="term" value="C:cytoskeleton"/>
    <property type="evidence" value="ECO:0007669"/>
    <property type="project" value="UniProtKB-SubCell"/>
</dbReference>
<dbReference type="InterPro" id="IPR001298">
    <property type="entry name" value="Filamin/ABP280_rpt"/>
</dbReference>
<evidence type="ECO:0000256" key="5">
    <source>
        <dbReference type="ARBA" id="ARBA00023203"/>
    </source>
</evidence>
<dbReference type="EMBL" id="CACRXK020000120">
    <property type="protein sequence ID" value="CAB3978521.1"/>
    <property type="molecule type" value="Genomic_DNA"/>
</dbReference>
<dbReference type="GO" id="GO:0030036">
    <property type="term" value="P:actin cytoskeleton organization"/>
    <property type="evidence" value="ECO:0007669"/>
    <property type="project" value="InterPro"/>
</dbReference>
<dbReference type="InterPro" id="IPR013783">
    <property type="entry name" value="Ig-like_fold"/>
</dbReference>
<feature type="signal peptide" evidence="8">
    <location>
        <begin position="1"/>
        <end position="22"/>
    </location>
</feature>
<keyword evidence="4" id="KW-0677">Repeat</keyword>
<organism evidence="9 10">
    <name type="scientific">Paramuricea clavata</name>
    <name type="common">Red gorgonian</name>
    <name type="synonym">Violescent sea-whip</name>
    <dbReference type="NCBI Taxonomy" id="317549"/>
    <lineage>
        <taxon>Eukaryota</taxon>
        <taxon>Metazoa</taxon>
        <taxon>Cnidaria</taxon>
        <taxon>Anthozoa</taxon>
        <taxon>Octocorallia</taxon>
        <taxon>Malacalcyonacea</taxon>
        <taxon>Plexauridae</taxon>
        <taxon>Paramuricea</taxon>
    </lineage>
</organism>
<keyword evidence="5" id="KW-0009">Actin-binding</keyword>
<dbReference type="Gene3D" id="2.60.40.10">
    <property type="entry name" value="Immunoglobulins"/>
    <property type="match status" value="7"/>
</dbReference>
<evidence type="ECO:0000256" key="7">
    <source>
        <dbReference type="SAM" id="MobiDB-lite"/>
    </source>
</evidence>
<feature type="region of interest" description="Disordered" evidence="7">
    <location>
        <begin position="83"/>
        <end position="103"/>
    </location>
</feature>
<dbReference type="SUPFAM" id="SSF81296">
    <property type="entry name" value="E set domains"/>
    <property type="match status" value="7"/>
</dbReference>
<comment type="caution">
    <text evidence="9">The sequence shown here is derived from an EMBL/GenBank/DDBJ whole genome shotgun (WGS) entry which is preliminary data.</text>
</comment>
<dbReference type="PROSITE" id="PS50194">
    <property type="entry name" value="FILAMIN_REPEAT"/>
    <property type="match status" value="7"/>
</dbReference>
<dbReference type="InterPro" id="IPR014756">
    <property type="entry name" value="Ig_E-set"/>
</dbReference>
<dbReference type="InterPro" id="IPR044801">
    <property type="entry name" value="Filamin"/>
</dbReference>